<reference evidence="1" key="1">
    <citation type="submission" date="2020-05" db="EMBL/GenBank/DDBJ databases">
        <authorList>
            <person name="Chiriac C."/>
            <person name="Salcher M."/>
            <person name="Ghai R."/>
            <person name="Kavagutti S V."/>
        </authorList>
    </citation>
    <scope>NUCLEOTIDE SEQUENCE</scope>
</reference>
<sequence>MEKPEIKHNLIRFSEKEREIMRTIGGGNLSEGARICVMWGAHFWNLGLNTEMDLNHIGLVTVSSTDNYPHE</sequence>
<evidence type="ECO:0000313" key="1">
    <source>
        <dbReference type="EMBL" id="CAB4220616.1"/>
    </source>
</evidence>
<accession>A0A6J5T035</accession>
<protein>
    <submittedName>
        <fullName evidence="1">Uncharacterized protein</fullName>
    </submittedName>
</protein>
<organism evidence="1">
    <name type="scientific">uncultured Caudovirales phage</name>
    <dbReference type="NCBI Taxonomy" id="2100421"/>
    <lineage>
        <taxon>Viruses</taxon>
        <taxon>Duplodnaviria</taxon>
        <taxon>Heunggongvirae</taxon>
        <taxon>Uroviricota</taxon>
        <taxon>Caudoviricetes</taxon>
        <taxon>Peduoviridae</taxon>
        <taxon>Maltschvirus</taxon>
        <taxon>Maltschvirus maltsch</taxon>
    </lineage>
</organism>
<dbReference type="EMBL" id="LR797493">
    <property type="protein sequence ID" value="CAB4220616.1"/>
    <property type="molecule type" value="Genomic_DNA"/>
</dbReference>
<gene>
    <name evidence="1" type="ORF">UFOVP1626_1</name>
</gene>
<name>A0A6J5T035_9CAUD</name>
<proteinExistence type="predicted"/>